<dbReference type="InterPro" id="IPR001387">
    <property type="entry name" value="Cro/C1-type_HTH"/>
</dbReference>
<comment type="caution">
    <text evidence="2">The sequence shown here is derived from an EMBL/GenBank/DDBJ whole genome shotgun (WGS) entry which is preliminary data.</text>
</comment>
<dbReference type="PROSITE" id="PS50943">
    <property type="entry name" value="HTH_CROC1"/>
    <property type="match status" value="1"/>
</dbReference>
<feature type="domain" description="HTH cro/C1-type" evidence="1">
    <location>
        <begin position="6"/>
        <end position="59"/>
    </location>
</feature>
<proteinExistence type="predicted"/>
<keyword evidence="3" id="KW-1185">Reference proteome</keyword>
<dbReference type="CDD" id="cd00093">
    <property type="entry name" value="HTH_XRE"/>
    <property type="match status" value="1"/>
</dbReference>
<gene>
    <name evidence="2" type="ORF">JZO76_11120</name>
</gene>
<dbReference type="SMART" id="SM00530">
    <property type="entry name" value="HTH_XRE"/>
    <property type="match status" value="1"/>
</dbReference>
<protein>
    <submittedName>
        <fullName evidence="2">Helix-turn-helix transcriptional regulator</fullName>
    </submittedName>
</protein>
<dbReference type="InterPro" id="IPR011990">
    <property type="entry name" value="TPR-like_helical_dom_sf"/>
</dbReference>
<dbReference type="Pfam" id="PF01381">
    <property type="entry name" value="HTH_3"/>
    <property type="match status" value="1"/>
</dbReference>
<name>A0ABS3H9D9_9ENTE</name>
<evidence type="ECO:0000313" key="3">
    <source>
        <dbReference type="Proteomes" id="UP000664256"/>
    </source>
</evidence>
<reference evidence="2 3" key="1">
    <citation type="submission" date="2021-03" db="EMBL/GenBank/DDBJ databases">
        <title>Enterococcal diversity collection.</title>
        <authorList>
            <person name="Gilmore M.S."/>
            <person name="Schwartzman J."/>
            <person name="Van Tyne D."/>
            <person name="Martin M."/>
            <person name="Earl A.M."/>
            <person name="Manson A.L."/>
            <person name="Straub T."/>
            <person name="Salamzade R."/>
            <person name="Saavedra J."/>
            <person name="Lebreton F."/>
            <person name="Prichula J."/>
            <person name="Schaufler K."/>
            <person name="Gaca A."/>
            <person name="Sgardioli B."/>
            <person name="Wagenaar J."/>
            <person name="Strong T."/>
        </authorList>
    </citation>
    <scope>NUCLEOTIDE SEQUENCE [LARGE SCALE GENOMIC DNA]</scope>
    <source>
        <strain evidence="2 3">MJM12</strain>
    </source>
</reference>
<dbReference type="SUPFAM" id="SSF48452">
    <property type="entry name" value="TPR-like"/>
    <property type="match status" value="1"/>
</dbReference>
<dbReference type="Proteomes" id="UP000664256">
    <property type="component" value="Unassembled WGS sequence"/>
</dbReference>
<accession>A0ABS3H9D9</accession>
<dbReference type="RefSeq" id="WP_206904376.1">
    <property type="nucleotide sequence ID" value="NZ_JAFLVT010000017.1"/>
</dbReference>
<organism evidence="2 3">
    <name type="scientific">Candidatus Enterococcus myersii</name>
    <dbReference type="NCBI Taxonomy" id="2815322"/>
    <lineage>
        <taxon>Bacteria</taxon>
        <taxon>Bacillati</taxon>
        <taxon>Bacillota</taxon>
        <taxon>Bacilli</taxon>
        <taxon>Lactobacillales</taxon>
        <taxon>Enterococcaceae</taxon>
        <taxon>Enterococcus</taxon>
    </lineage>
</organism>
<dbReference type="SUPFAM" id="SSF47413">
    <property type="entry name" value="lambda repressor-like DNA-binding domains"/>
    <property type="match status" value="1"/>
</dbReference>
<evidence type="ECO:0000313" key="2">
    <source>
        <dbReference type="EMBL" id="MBO0450072.1"/>
    </source>
</evidence>
<dbReference type="InterPro" id="IPR010982">
    <property type="entry name" value="Lambda_DNA-bd_dom_sf"/>
</dbReference>
<sequence length="283" mass="32234">MQIEKFIAARKKAGFSQIELAQGICTQATLSRFENNGQVPSLKILIKLCERLDFPIGALFPKIGVKHTTLVATFDEIEFLLITMEYQKAQNLLANILTSELDTPELKMRYHYLSGFLLYYQKAAAVEVLFAFNQLLLEEDTLYQLLAYTGMGLVYSEAGEKVKGEVYFDKVLRKIYDYPVKSIEETWRVLHILYQCGVFYSEIAEYQVSNTLLEYALSICSDNHVTFYLARVATQLACNAMKLKMPQGEILERLADANAYAKINRNEIAQKTIAQLTQAVKKS</sequence>
<dbReference type="Gene3D" id="1.25.40.10">
    <property type="entry name" value="Tetratricopeptide repeat domain"/>
    <property type="match status" value="1"/>
</dbReference>
<dbReference type="EMBL" id="JAFLVT010000017">
    <property type="protein sequence ID" value="MBO0450072.1"/>
    <property type="molecule type" value="Genomic_DNA"/>
</dbReference>
<evidence type="ECO:0000259" key="1">
    <source>
        <dbReference type="PROSITE" id="PS50943"/>
    </source>
</evidence>